<protein>
    <submittedName>
        <fullName evidence="1">Uncharacterized protein</fullName>
    </submittedName>
</protein>
<proteinExistence type="predicted"/>
<feature type="non-terminal residue" evidence="1">
    <location>
        <position position="40"/>
    </location>
</feature>
<organism evidence="1">
    <name type="scientific">marine sediment metagenome</name>
    <dbReference type="NCBI Taxonomy" id="412755"/>
    <lineage>
        <taxon>unclassified sequences</taxon>
        <taxon>metagenomes</taxon>
        <taxon>ecological metagenomes</taxon>
    </lineage>
</organism>
<name>X1D0W1_9ZZZZ</name>
<dbReference type="EMBL" id="BART01019993">
    <property type="protein sequence ID" value="GAG98752.1"/>
    <property type="molecule type" value="Genomic_DNA"/>
</dbReference>
<accession>X1D0W1</accession>
<evidence type="ECO:0000313" key="1">
    <source>
        <dbReference type="EMBL" id="GAG98752.1"/>
    </source>
</evidence>
<comment type="caution">
    <text evidence="1">The sequence shown here is derived from an EMBL/GenBank/DDBJ whole genome shotgun (WGS) entry which is preliminary data.</text>
</comment>
<gene>
    <name evidence="1" type="ORF">S01H4_37248</name>
</gene>
<reference evidence="1" key="1">
    <citation type="journal article" date="2014" name="Front. Microbiol.">
        <title>High frequency of phylogenetically diverse reductive dehalogenase-homologous genes in deep subseafloor sedimentary metagenomes.</title>
        <authorList>
            <person name="Kawai M."/>
            <person name="Futagami T."/>
            <person name="Toyoda A."/>
            <person name="Takaki Y."/>
            <person name="Nishi S."/>
            <person name="Hori S."/>
            <person name="Arai W."/>
            <person name="Tsubouchi T."/>
            <person name="Morono Y."/>
            <person name="Uchiyama I."/>
            <person name="Ito T."/>
            <person name="Fujiyama A."/>
            <person name="Inagaki F."/>
            <person name="Takami H."/>
        </authorList>
    </citation>
    <scope>NUCLEOTIDE SEQUENCE</scope>
    <source>
        <strain evidence="1">Expedition CK06-06</strain>
    </source>
</reference>
<dbReference type="AlphaFoldDB" id="X1D0W1"/>
<sequence>MMGYSCLYLDNLIQGNDLVQIDGGHFGQFFMSLRAEGVAI</sequence>